<protein>
    <recommendedName>
        <fullName evidence="4">PKD domain-containing protein</fullName>
    </recommendedName>
</protein>
<accession>A0A512T0M7</accession>
<comment type="caution">
    <text evidence="2">The sequence shown here is derived from an EMBL/GenBank/DDBJ whole genome shotgun (WGS) entry which is preliminary data.</text>
</comment>
<proteinExistence type="predicted"/>
<sequence>MTSMAKAAVVLLVLALANVPQAHADPKPGVLGQNSGGGTRVILTLDDIRKAKADAAAAVGKPGPRWQYRTRLNCSAGDTTGSGCATAAAACTNGQFQAVVLRRLVNADGSVVAGPQGIWTTWGVTCFPNELPGSNLPTLAMVQQAFREIDFAKGGLSIQPVGNVTLVNLPTFFQASWPEAGVGPDEIDASALLGYRLEIQPIVRSLTYVYGDGNSSGPTESLGGPHPDGAIRWTYTRAGAMATRLDTTYGARFRLQGGAWMTIPDTVTVQGTPVTLTVREAKARLYE</sequence>
<organism evidence="2 3">
    <name type="scientific">Knoellia locipacati</name>
    <dbReference type="NCBI Taxonomy" id="882824"/>
    <lineage>
        <taxon>Bacteria</taxon>
        <taxon>Bacillati</taxon>
        <taxon>Actinomycetota</taxon>
        <taxon>Actinomycetes</taxon>
        <taxon>Micrococcales</taxon>
        <taxon>Intrasporangiaceae</taxon>
        <taxon>Knoellia</taxon>
    </lineage>
</organism>
<feature type="chain" id="PRO_5022207156" description="PKD domain-containing protein" evidence="1">
    <location>
        <begin position="25"/>
        <end position="287"/>
    </location>
</feature>
<evidence type="ECO:0000256" key="1">
    <source>
        <dbReference type="SAM" id="SignalP"/>
    </source>
</evidence>
<name>A0A512T0M7_9MICO</name>
<dbReference type="EMBL" id="BKBA01000008">
    <property type="protein sequence ID" value="GEQ13755.1"/>
    <property type="molecule type" value="Genomic_DNA"/>
</dbReference>
<dbReference type="AlphaFoldDB" id="A0A512T0M7"/>
<gene>
    <name evidence="2" type="ORF">KLO01_18020</name>
</gene>
<feature type="signal peptide" evidence="1">
    <location>
        <begin position="1"/>
        <end position="24"/>
    </location>
</feature>
<keyword evidence="3" id="KW-1185">Reference proteome</keyword>
<dbReference type="Proteomes" id="UP000321793">
    <property type="component" value="Unassembled WGS sequence"/>
</dbReference>
<evidence type="ECO:0000313" key="3">
    <source>
        <dbReference type="Proteomes" id="UP000321793"/>
    </source>
</evidence>
<evidence type="ECO:0008006" key="4">
    <source>
        <dbReference type="Google" id="ProtNLM"/>
    </source>
</evidence>
<reference evidence="2 3" key="1">
    <citation type="submission" date="2019-07" db="EMBL/GenBank/DDBJ databases">
        <title>Whole genome shotgun sequence of Knoellia locipacati NBRC 109775.</title>
        <authorList>
            <person name="Hosoyama A."/>
            <person name="Uohara A."/>
            <person name="Ohji S."/>
            <person name="Ichikawa N."/>
        </authorList>
    </citation>
    <scope>NUCLEOTIDE SEQUENCE [LARGE SCALE GENOMIC DNA]</scope>
    <source>
        <strain evidence="2 3">NBRC 109775</strain>
    </source>
</reference>
<evidence type="ECO:0000313" key="2">
    <source>
        <dbReference type="EMBL" id="GEQ13755.1"/>
    </source>
</evidence>
<keyword evidence="1" id="KW-0732">Signal</keyword>